<dbReference type="KEGG" id="iis:EYM_03670"/>
<proteinExistence type="predicted"/>
<dbReference type="AlphaFoldDB" id="A0A0U2WL62"/>
<dbReference type="Proteomes" id="UP000060778">
    <property type="component" value="Chromosome"/>
</dbReference>
<gene>
    <name evidence="2" type="ORF">EYM_03670</name>
</gene>
<dbReference type="InterPro" id="IPR015947">
    <property type="entry name" value="PUA-like_sf"/>
</dbReference>
<dbReference type="OrthoDB" id="84806at2157"/>
<evidence type="ECO:0000313" key="3">
    <source>
        <dbReference type="Proteomes" id="UP000060778"/>
    </source>
</evidence>
<dbReference type="STRING" id="940295.EYM_03670"/>
<dbReference type="Gene3D" id="2.30.130.30">
    <property type="entry name" value="Hypothetical protein"/>
    <property type="match status" value="1"/>
</dbReference>
<name>A0A0U2WL62_9CREN</name>
<keyword evidence="3" id="KW-1185">Reference proteome</keyword>
<sequence length="236" mass="27376">MIVKYEGNNSYIAFSKDFKISVNTPGGTFFISLVDNEEAHYCPRGVRCKNPTEGWIDLFRFSVAIFPEGLVLVDEKTSVGIGRIPPSIHVDMLISNFNEPEHKCFQTIELLDAGEYVDPFKCMIYSPTLVHEMKLEPQWFELISKEEKTVEVRLLDEKRKKLRVGHVIKFVNTQNSKELYARITSLRVYDNIKKLLELEDLTRVMPGYDYMESLEVYKKYYDVESRKAIAIGLEVL</sequence>
<protein>
    <recommendedName>
        <fullName evidence="1">ASCH domain-containing protein</fullName>
    </recommendedName>
</protein>
<organism evidence="2 3">
    <name type="scientific">Ignicoccus islandicus DSM 13165</name>
    <dbReference type="NCBI Taxonomy" id="940295"/>
    <lineage>
        <taxon>Archaea</taxon>
        <taxon>Thermoproteota</taxon>
        <taxon>Thermoprotei</taxon>
        <taxon>Desulfurococcales</taxon>
        <taxon>Desulfurococcaceae</taxon>
        <taxon>Ignicoccus</taxon>
    </lineage>
</organism>
<dbReference type="InterPro" id="IPR007374">
    <property type="entry name" value="ASCH_domain"/>
</dbReference>
<dbReference type="EMBL" id="CP006867">
    <property type="protein sequence ID" value="ALU11681.1"/>
    <property type="molecule type" value="Genomic_DNA"/>
</dbReference>
<dbReference type="Pfam" id="PF04266">
    <property type="entry name" value="ASCH"/>
    <property type="match status" value="1"/>
</dbReference>
<feature type="domain" description="ASCH" evidence="1">
    <location>
        <begin position="133"/>
        <end position="234"/>
    </location>
</feature>
<reference evidence="2 3" key="1">
    <citation type="submission" date="2013-11" db="EMBL/GenBank/DDBJ databases">
        <title>Comparative genomics of Ignicoccus.</title>
        <authorList>
            <person name="Podar M."/>
        </authorList>
    </citation>
    <scope>NUCLEOTIDE SEQUENCE [LARGE SCALE GENOMIC DNA]</scope>
    <source>
        <strain evidence="2 3">DSM 13165</strain>
    </source>
</reference>
<evidence type="ECO:0000313" key="2">
    <source>
        <dbReference type="EMBL" id="ALU11681.1"/>
    </source>
</evidence>
<accession>A0A0U2WL62</accession>
<dbReference type="SUPFAM" id="SSF88697">
    <property type="entry name" value="PUA domain-like"/>
    <property type="match status" value="1"/>
</dbReference>
<evidence type="ECO:0000259" key="1">
    <source>
        <dbReference type="Pfam" id="PF04266"/>
    </source>
</evidence>